<organism evidence="1 2">
    <name type="scientific">Candidatus Amesbacteria bacterium RIFCSPLOWO2_01_FULL_48_25</name>
    <dbReference type="NCBI Taxonomy" id="1797259"/>
    <lineage>
        <taxon>Bacteria</taxon>
        <taxon>Candidatus Amesiibacteriota</taxon>
    </lineage>
</organism>
<protein>
    <submittedName>
        <fullName evidence="1">Uncharacterized protein</fullName>
    </submittedName>
</protein>
<reference evidence="1 2" key="1">
    <citation type="journal article" date="2016" name="Nat. Commun.">
        <title>Thousands of microbial genomes shed light on interconnected biogeochemical processes in an aquifer system.</title>
        <authorList>
            <person name="Anantharaman K."/>
            <person name="Brown C.T."/>
            <person name="Hug L.A."/>
            <person name="Sharon I."/>
            <person name="Castelle C.J."/>
            <person name="Probst A.J."/>
            <person name="Thomas B.C."/>
            <person name="Singh A."/>
            <person name="Wilkins M.J."/>
            <person name="Karaoz U."/>
            <person name="Brodie E.L."/>
            <person name="Williams K.H."/>
            <person name="Hubbard S.S."/>
            <person name="Banfield J.F."/>
        </authorList>
    </citation>
    <scope>NUCLEOTIDE SEQUENCE [LARGE SCALE GENOMIC DNA]</scope>
</reference>
<dbReference type="Proteomes" id="UP000177080">
    <property type="component" value="Unassembled WGS sequence"/>
</dbReference>
<comment type="caution">
    <text evidence="1">The sequence shown here is derived from an EMBL/GenBank/DDBJ whole genome shotgun (WGS) entry which is preliminary data.</text>
</comment>
<dbReference type="STRING" id="1797259.A2989_03060"/>
<name>A0A1F4ZBI9_9BACT</name>
<evidence type="ECO:0000313" key="2">
    <source>
        <dbReference type="Proteomes" id="UP000177080"/>
    </source>
</evidence>
<accession>A0A1F4ZBI9</accession>
<gene>
    <name evidence="1" type="ORF">A2989_03060</name>
</gene>
<proteinExistence type="predicted"/>
<sequence length="120" mass="13606">MACELWNSARQLSQRKNLLILPFQCPHDRSGECTGPHCLFFPVPDSEKNLPTHTRPAKLPNVVDQAEQLICRIILADRDAITNLKLDARTFILADLPQHQNWNHHMLKGGEPYASPDDNS</sequence>
<dbReference type="EMBL" id="MEXN01000005">
    <property type="protein sequence ID" value="OGD03633.1"/>
    <property type="molecule type" value="Genomic_DNA"/>
</dbReference>
<dbReference type="AlphaFoldDB" id="A0A1F4ZBI9"/>
<evidence type="ECO:0000313" key="1">
    <source>
        <dbReference type="EMBL" id="OGD03633.1"/>
    </source>
</evidence>